<keyword evidence="3 7" id="KW-0812">Transmembrane</keyword>
<feature type="transmembrane region" description="Helical" evidence="7">
    <location>
        <begin position="177"/>
        <end position="198"/>
    </location>
</feature>
<keyword evidence="4 7" id="KW-1133">Transmembrane helix</keyword>
<evidence type="ECO:0000256" key="2">
    <source>
        <dbReference type="ARBA" id="ARBA00006447"/>
    </source>
</evidence>
<dbReference type="Proteomes" id="UP001605036">
    <property type="component" value="Unassembled WGS sequence"/>
</dbReference>
<dbReference type="EMBL" id="JBHFFA010000004">
    <property type="protein sequence ID" value="KAL2630860.1"/>
    <property type="molecule type" value="Genomic_DNA"/>
</dbReference>
<accession>A0ABD1YJK9</accession>
<dbReference type="GO" id="GO:0016020">
    <property type="term" value="C:membrane"/>
    <property type="evidence" value="ECO:0007669"/>
    <property type="project" value="UniProtKB-SubCell"/>
</dbReference>
<feature type="transmembrane region" description="Helical" evidence="7">
    <location>
        <begin position="361"/>
        <end position="378"/>
    </location>
</feature>
<feature type="region of interest" description="Disordered" evidence="6">
    <location>
        <begin position="1"/>
        <end position="30"/>
    </location>
</feature>
<feature type="transmembrane region" description="Helical" evidence="7">
    <location>
        <begin position="111"/>
        <end position="133"/>
    </location>
</feature>
<dbReference type="NCBIfam" id="TIGR00803">
    <property type="entry name" value="nst"/>
    <property type="match status" value="1"/>
</dbReference>
<feature type="transmembrane region" description="Helical" evidence="7">
    <location>
        <begin position="338"/>
        <end position="355"/>
    </location>
</feature>
<reference evidence="8 9" key="1">
    <citation type="submission" date="2024-09" db="EMBL/GenBank/DDBJ databases">
        <title>Chromosome-scale assembly of Riccia fluitans.</title>
        <authorList>
            <person name="Paukszto L."/>
            <person name="Sawicki J."/>
            <person name="Karawczyk K."/>
            <person name="Piernik-Szablinska J."/>
            <person name="Szczecinska M."/>
            <person name="Mazdziarz M."/>
        </authorList>
    </citation>
    <scope>NUCLEOTIDE SEQUENCE [LARGE SCALE GENOMIC DNA]</scope>
    <source>
        <strain evidence="8">Rf_01</strain>
        <tissue evidence="8">Aerial parts of the thallus</tissue>
    </source>
</reference>
<feature type="transmembrane region" description="Helical" evidence="7">
    <location>
        <begin position="310"/>
        <end position="331"/>
    </location>
</feature>
<feature type="transmembrane region" description="Helical" evidence="7">
    <location>
        <begin position="207"/>
        <end position="226"/>
    </location>
</feature>
<evidence type="ECO:0000256" key="3">
    <source>
        <dbReference type="ARBA" id="ARBA00022692"/>
    </source>
</evidence>
<dbReference type="SUPFAM" id="SSF103481">
    <property type="entry name" value="Multidrug resistance efflux transporter EmrE"/>
    <property type="match status" value="1"/>
</dbReference>
<feature type="compositionally biased region" description="Basic and acidic residues" evidence="6">
    <location>
        <begin position="21"/>
        <end position="30"/>
    </location>
</feature>
<feature type="transmembrane region" description="Helical" evidence="7">
    <location>
        <begin position="271"/>
        <end position="290"/>
    </location>
</feature>
<evidence type="ECO:0000313" key="8">
    <source>
        <dbReference type="EMBL" id="KAL2630860.1"/>
    </source>
</evidence>
<sequence length="390" mass="42653">MTTMREEASRFEVVEEEERTAEDMSPRSDCGRGFPPNFCLFQGLPIPEPRPRESAKERVCTIEKMQGGKMKGNEISSDRMRRRSQFCMLLLTLQYGAQPLLTQHFSGRSVIMTSVVLATELIKIFVAVVALTFEGKLDSLKKEWSFADAMKGSALPATIYAVQNSLIQLAYRHLDSLTATMLNQTKLVFTALFMFLILGQRQSKQQVGALMLLLVAATLLSLSQKSSKTSSAVQENNFILGVIPIMVASVLSGLASSLCQWAVQVRKRSTYLMTIEMSGIGAFCLTASLSRSPDGVAIAEKGFFHGWTPMTLVPVTSNALGGILVGLVTMYAGGVKKGFVIVSALLVTALLQVIVDGVLPSWLVFAALPLVVTSTIIHQRYPYVPKKKAE</sequence>
<name>A0ABD1YJK9_9MARC</name>
<evidence type="ECO:0000256" key="6">
    <source>
        <dbReference type="SAM" id="MobiDB-lite"/>
    </source>
</evidence>
<dbReference type="Pfam" id="PF04142">
    <property type="entry name" value="Nuc_sug_transp"/>
    <property type="match status" value="1"/>
</dbReference>
<comment type="similarity">
    <text evidence="2">Belongs to the nucleotide-sugar transporter family. CMP-Sialate:CMP antiporter (TC 2.A.7.12) subfamily.</text>
</comment>
<evidence type="ECO:0000256" key="4">
    <source>
        <dbReference type="ARBA" id="ARBA00022989"/>
    </source>
</evidence>
<feature type="compositionally biased region" description="Basic and acidic residues" evidence="6">
    <location>
        <begin position="1"/>
        <end position="13"/>
    </location>
</feature>
<protein>
    <recommendedName>
        <fullName evidence="10">Nucleotide-sugar transporter</fullName>
    </recommendedName>
</protein>
<evidence type="ECO:0000256" key="1">
    <source>
        <dbReference type="ARBA" id="ARBA00004141"/>
    </source>
</evidence>
<dbReference type="InterPro" id="IPR037185">
    <property type="entry name" value="EmrE-like"/>
</dbReference>
<comment type="caution">
    <text evidence="8">The sequence shown here is derived from an EMBL/GenBank/DDBJ whole genome shotgun (WGS) entry which is preliminary data.</text>
</comment>
<gene>
    <name evidence="8" type="ORF">R1flu_015546</name>
</gene>
<dbReference type="PANTHER" id="PTHR10231">
    <property type="entry name" value="NUCLEOTIDE-SUGAR TRANSMEMBRANE TRANSPORTER"/>
    <property type="match status" value="1"/>
</dbReference>
<proteinExistence type="inferred from homology"/>
<organism evidence="8 9">
    <name type="scientific">Riccia fluitans</name>
    <dbReference type="NCBI Taxonomy" id="41844"/>
    <lineage>
        <taxon>Eukaryota</taxon>
        <taxon>Viridiplantae</taxon>
        <taxon>Streptophyta</taxon>
        <taxon>Embryophyta</taxon>
        <taxon>Marchantiophyta</taxon>
        <taxon>Marchantiopsida</taxon>
        <taxon>Marchantiidae</taxon>
        <taxon>Marchantiales</taxon>
        <taxon>Ricciaceae</taxon>
        <taxon>Riccia</taxon>
    </lineage>
</organism>
<feature type="transmembrane region" description="Helical" evidence="7">
    <location>
        <begin position="238"/>
        <end position="259"/>
    </location>
</feature>
<keyword evidence="5 7" id="KW-0472">Membrane</keyword>
<comment type="subcellular location">
    <subcellularLocation>
        <location evidence="1">Membrane</location>
        <topology evidence="1">Multi-pass membrane protein</topology>
    </subcellularLocation>
</comment>
<dbReference type="InterPro" id="IPR007271">
    <property type="entry name" value="Nuc_sug_transpt"/>
</dbReference>
<evidence type="ECO:0000256" key="5">
    <source>
        <dbReference type="ARBA" id="ARBA00023136"/>
    </source>
</evidence>
<evidence type="ECO:0000313" key="9">
    <source>
        <dbReference type="Proteomes" id="UP001605036"/>
    </source>
</evidence>
<keyword evidence="9" id="KW-1185">Reference proteome</keyword>
<dbReference type="AlphaFoldDB" id="A0ABD1YJK9"/>
<evidence type="ECO:0000256" key="7">
    <source>
        <dbReference type="SAM" id="Phobius"/>
    </source>
</evidence>
<evidence type="ECO:0008006" key="10">
    <source>
        <dbReference type="Google" id="ProtNLM"/>
    </source>
</evidence>